<evidence type="ECO:0008006" key="3">
    <source>
        <dbReference type="Google" id="ProtNLM"/>
    </source>
</evidence>
<sequence length="84" mass="9356">MTPLDDSEKLRATLELTGKRVVTDVSSVEIDGDHATAEVSFYDEKLNKDKPSKETFNFMHEGDSWKLCVATVNSPITSIPPFPQ</sequence>
<comment type="caution">
    <text evidence="1">The sequence shown here is derived from an EMBL/GenBank/DDBJ whole genome shotgun (WGS) entry which is preliminary data.</text>
</comment>
<organism evidence="1 2">
    <name type="scientific">Mycobacteroides salmoniphilum</name>
    <dbReference type="NCBI Taxonomy" id="404941"/>
    <lineage>
        <taxon>Bacteria</taxon>
        <taxon>Bacillati</taxon>
        <taxon>Actinomycetota</taxon>
        <taxon>Actinomycetes</taxon>
        <taxon>Mycobacteriales</taxon>
        <taxon>Mycobacteriaceae</taxon>
        <taxon>Mycobacteroides</taxon>
    </lineage>
</organism>
<name>A0A4R8SU44_9MYCO</name>
<accession>A0A4R8SU44</accession>
<dbReference type="AlphaFoldDB" id="A0A4R8SU44"/>
<proteinExistence type="predicted"/>
<gene>
    <name evidence="1" type="ORF">CCUG60884_02859</name>
</gene>
<reference evidence="1 2" key="1">
    <citation type="journal article" date="2019" name="Sci. Rep.">
        <title>Extended insight into the Mycobacterium chelonae-abscessus complex through whole genome sequencing of Mycobacterium salmoniphilum outbreak and Mycobacterium salmoniphilum-like strains.</title>
        <authorList>
            <person name="Behra P.R.K."/>
            <person name="Das S."/>
            <person name="Pettersson B.M.F."/>
            <person name="Shirreff L."/>
            <person name="DuCote T."/>
            <person name="Jacobsson K.G."/>
            <person name="Ennis D.G."/>
            <person name="Kirsebom L.A."/>
        </authorList>
    </citation>
    <scope>NUCLEOTIDE SEQUENCE [LARGE SCALE GENOMIC DNA]</scope>
    <source>
        <strain evidence="1 2">CCUG 60884</strain>
    </source>
</reference>
<evidence type="ECO:0000313" key="1">
    <source>
        <dbReference type="EMBL" id="TEA03996.1"/>
    </source>
</evidence>
<evidence type="ECO:0000313" key="2">
    <source>
        <dbReference type="Proteomes" id="UP000294604"/>
    </source>
</evidence>
<dbReference type="EMBL" id="PECL01000008">
    <property type="protein sequence ID" value="TEA03996.1"/>
    <property type="molecule type" value="Genomic_DNA"/>
</dbReference>
<protein>
    <recommendedName>
        <fullName evidence="3">Lumazine-binding protein</fullName>
    </recommendedName>
</protein>
<dbReference type="Proteomes" id="UP000294604">
    <property type="component" value="Unassembled WGS sequence"/>
</dbReference>